<dbReference type="OrthoDB" id="3250101at2759"/>
<dbReference type="AlphaFoldDB" id="A0A0R0LYW8"/>
<feature type="domain" description="Reverse transcriptase" evidence="1">
    <location>
        <begin position="1"/>
        <end position="73"/>
    </location>
</feature>
<comment type="caution">
    <text evidence="2">The sequence shown here is derived from an EMBL/GenBank/DDBJ whole genome shotgun (WGS) entry which is preliminary data.</text>
</comment>
<dbReference type="EMBL" id="LGUB01000097">
    <property type="protein sequence ID" value="KRH94312.1"/>
    <property type="molecule type" value="Genomic_DNA"/>
</dbReference>
<evidence type="ECO:0000313" key="2">
    <source>
        <dbReference type="EMBL" id="KRH94312.1"/>
    </source>
</evidence>
<dbReference type="InterPro" id="IPR000477">
    <property type="entry name" value="RT_dom"/>
</dbReference>
<dbReference type="Gene3D" id="3.30.70.270">
    <property type="match status" value="1"/>
</dbReference>
<dbReference type="InterPro" id="IPR043128">
    <property type="entry name" value="Rev_trsase/Diguanyl_cyclase"/>
</dbReference>
<reference evidence="2 3" key="1">
    <citation type="submission" date="2015-07" db="EMBL/GenBank/DDBJ databases">
        <title>The genome of Pseudoloma neurophilia, a relevant intracellular parasite of the zebrafish.</title>
        <authorList>
            <person name="Ndikumana S."/>
            <person name="Pelin A."/>
            <person name="Sanders J."/>
            <person name="Corradi N."/>
        </authorList>
    </citation>
    <scope>NUCLEOTIDE SEQUENCE [LARGE SCALE GENOMIC DNA]</scope>
    <source>
        <strain evidence="2 3">MK1</strain>
    </source>
</reference>
<dbReference type="PANTHER" id="PTHR33064:SF37">
    <property type="entry name" value="RIBONUCLEASE H"/>
    <property type="match status" value="1"/>
</dbReference>
<proteinExistence type="predicted"/>
<accession>A0A0R0LYW8</accession>
<evidence type="ECO:0000259" key="1">
    <source>
        <dbReference type="Pfam" id="PF00078"/>
    </source>
</evidence>
<keyword evidence="3" id="KW-1185">Reference proteome</keyword>
<sequence length="80" mass="9519">MPFGLKNAPKNFQRIMEEILSNIECVTIFVDDICIVSKTEKNHYNDVKRVLTRLKEAGEKINYEKSSFEKQEIIFWEYSK</sequence>
<dbReference type="InterPro" id="IPR043502">
    <property type="entry name" value="DNA/RNA_pol_sf"/>
</dbReference>
<organism evidence="2 3">
    <name type="scientific">Pseudoloma neurophilia</name>
    <dbReference type="NCBI Taxonomy" id="146866"/>
    <lineage>
        <taxon>Eukaryota</taxon>
        <taxon>Fungi</taxon>
        <taxon>Fungi incertae sedis</taxon>
        <taxon>Microsporidia</taxon>
        <taxon>Pseudoloma</taxon>
    </lineage>
</organism>
<name>A0A0R0LYW8_9MICR</name>
<gene>
    <name evidence="2" type="ORF">M153_3020009452</name>
</gene>
<dbReference type="InterPro" id="IPR051320">
    <property type="entry name" value="Viral_Replic_Matur_Polypro"/>
</dbReference>
<protein>
    <submittedName>
        <fullName evidence="2">Pol polyprotein</fullName>
    </submittedName>
</protein>
<dbReference type="FunFam" id="3.30.70.270:FF:000003">
    <property type="entry name" value="Transposon Ty3-G Gag-Pol polyprotein"/>
    <property type="match status" value="1"/>
</dbReference>
<dbReference type="PANTHER" id="PTHR33064">
    <property type="entry name" value="POL PROTEIN"/>
    <property type="match status" value="1"/>
</dbReference>
<dbReference type="SUPFAM" id="SSF56672">
    <property type="entry name" value="DNA/RNA polymerases"/>
    <property type="match status" value="1"/>
</dbReference>
<dbReference type="VEuPathDB" id="MicrosporidiaDB:M153_3020009452"/>
<dbReference type="Pfam" id="PF00078">
    <property type="entry name" value="RVT_1"/>
    <property type="match status" value="1"/>
</dbReference>
<evidence type="ECO:0000313" key="3">
    <source>
        <dbReference type="Proteomes" id="UP000051530"/>
    </source>
</evidence>
<dbReference type="Proteomes" id="UP000051530">
    <property type="component" value="Unassembled WGS sequence"/>
</dbReference>